<dbReference type="PROSITE" id="PS50966">
    <property type="entry name" value="ZF_SWIM"/>
    <property type="match status" value="1"/>
</dbReference>
<feature type="domain" description="ZZ-type" evidence="7">
    <location>
        <begin position="223"/>
        <end position="279"/>
    </location>
</feature>
<evidence type="ECO:0000259" key="6">
    <source>
        <dbReference type="PROSITE" id="PS50089"/>
    </source>
</evidence>
<keyword evidence="2 4" id="KW-0863">Zinc-finger</keyword>
<organism evidence="9 10">
    <name type="scientific">Cyclopterus lumpus</name>
    <name type="common">Lumpsucker</name>
    <dbReference type="NCBI Taxonomy" id="8103"/>
    <lineage>
        <taxon>Eukaryota</taxon>
        <taxon>Metazoa</taxon>
        <taxon>Chordata</taxon>
        <taxon>Craniata</taxon>
        <taxon>Vertebrata</taxon>
        <taxon>Euteleostomi</taxon>
        <taxon>Actinopterygii</taxon>
        <taxon>Neopterygii</taxon>
        <taxon>Teleostei</taxon>
        <taxon>Neoteleostei</taxon>
        <taxon>Acanthomorphata</taxon>
        <taxon>Eupercaria</taxon>
        <taxon>Perciformes</taxon>
        <taxon>Cottioidei</taxon>
        <taxon>Cottales</taxon>
        <taxon>Cyclopteridae</taxon>
        <taxon>Cyclopterus</taxon>
    </lineage>
</organism>
<dbReference type="PROSITE" id="PS50135">
    <property type="entry name" value="ZF_ZZ_2"/>
    <property type="match status" value="1"/>
</dbReference>
<dbReference type="InterPro" id="IPR000433">
    <property type="entry name" value="Znf_ZZ"/>
</dbReference>
<evidence type="ECO:0000259" key="7">
    <source>
        <dbReference type="PROSITE" id="PS50135"/>
    </source>
</evidence>
<dbReference type="PANTHER" id="PTHR21540:SF3">
    <property type="entry name" value="E3 UBIQUITIN-PROTEIN LIGASE ZSWIM2"/>
    <property type="match status" value="1"/>
</dbReference>
<dbReference type="InterPro" id="IPR007527">
    <property type="entry name" value="Znf_SWIM"/>
</dbReference>
<keyword evidence="3" id="KW-0862">Zinc</keyword>
<dbReference type="Gene3D" id="3.30.60.90">
    <property type="match status" value="1"/>
</dbReference>
<feature type="compositionally biased region" description="Basic and acidic residues" evidence="5">
    <location>
        <begin position="510"/>
        <end position="522"/>
    </location>
</feature>
<dbReference type="PROSITE" id="PS50089">
    <property type="entry name" value="ZF_RING_2"/>
    <property type="match status" value="2"/>
</dbReference>
<dbReference type="SMART" id="SM00184">
    <property type="entry name" value="RING"/>
    <property type="match status" value="2"/>
</dbReference>
<dbReference type="InterPro" id="IPR013083">
    <property type="entry name" value="Znf_RING/FYVE/PHD"/>
</dbReference>
<dbReference type="InterPro" id="IPR039903">
    <property type="entry name" value="Zswim2"/>
</dbReference>
<accession>A0A8C2WSH7</accession>
<protein>
    <submittedName>
        <fullName evidence="9">Zinc finger, SWIM-type containing 2</fullName>
    </submittedName>
</protein>
<dbReference type="Ensembl" id="ENSCLMT00005007618.1">
    <property type="protein sequence ID" value="ENSCLMP00005007117.1"/>
    <property type="gene ID" value="ENSCLMG00005003873.1"/>
</dbReference>
<reference evidence="9" key="2">
    <citation type="submission" date="2025-09" db="UniProtKB">
        <authorList>
            <consortium name="Ensembl"/>
        </authorList>
    </citation>
    <scope>IDENTIFICATION</scope>
</reference>
<evidence type="ECO:0000256" key="5">
    <source>
        <dbReference type="SAM" id="MobiDB-lite"/>
    </source>
</evidence>
<dbReference type="Pfam" id="PF04434">
    <property type="entry name" value="SWIM"/>
    <property type="match status" value="1"/>
</dbReference>
<dbReference type="GO" id="GO:0061630">
    <property type="term" value="F:ubiquitin protein ligase activity"/>
    <property type="evidence" value="ECO:0007669"/>
    <property type="project" value="InterPro"/>
</dbReference>
<dbReference type="GO" id="GO:0008270">
    <property type="term" value="F:zinc ion binding"/>
    <property type="evidence" value="ECO:0007669"/>
    <property type="project" value="UniProtKB-KW"/>
</dbReference>
<name>A0A8C2WSH7_CYCLU</name>
<dbReference type="Proteomes" id="UP000694565">
    <property type="component" value="Unplaced"/>
</dbReference>
<evidence type="ECO:0000256" key="2">
    <source>
        <dbReference type="ARBA" id="ARBA00022771"/>
    </source>
</evidence>
<dbReference type="InterPro" id="IPR043145">
    <property type="entry name" value="Znf_ZZ_sf"/>
</dbReference>
<keyword evidence="1" id="KW-0479">Metal-binding</keyword>
<feature type="domain" description="RING-type" evidence="6">
    <location>
        <begin position="140"/>
        <end position="192"/>
    </location>
</feature>
<dbReference type="CDD" id="cd16494">
    <property type="entry name" value="RING-CH-C4HC3_ZSWM2"/>
    <property type="match status" value="1"/>
</dbReference>
<dbReference type="Pfam" id="PF13639">
    <property type="entry name" value="zf-RING_2"/>
    <property type="match status" value="1"/>
</dbReference>
<keyword evidence="10" id="KW-1185">Reference proteome</keyword>
<proteinExistence type="predicted"/>
<dbReference type="SUPFAM" id="SSF57850">
    <property type="entry name" value="RING/U-box"/>
    <property type="match status" value="3"/>
</dbReference>
<evidence type="ECO:0000313" key="10">
    <source>
        <dbReference type="Proteomes" id="UP000694565"/>
    </source>
</evidence>
<dbReference type="GeneTree" id="ENSGT00390000006826"/>
<evidence type="ECO:0000256" key="3">
    <source>
        <dbReference type="ARBA" id="ARBA00022833"/>
    </source>
</evidence>
<dbReference type="InterPro" id="IPR001841">
    <property type="entry name" value="Znf_RING"/>
</dbReference>
<reference evidence="9" key="1">
    <citation type="submission" date="2025-08" db="UniProtKB">
        <authorList>
            <consortium name="Ensembl"/>
        </authorList>
    </citation>
    <scope>IDENTIFICATION</scope>
</reference>
<feature type="domain" description="SWIM-type" evidence="8">
    <location>
        <begin position="49"/>
        <end position="82"/>
    </location>
</feature>
<dbReference type="AlphaFoldDB" id="A0A8C2WSH7"/>
<evidence type="ECO:0000256" key="1">
    <source>
        <dbReference type="ARBA" id="ARBA00022723"/>
    </source>
</evidence>
<dbReference type="Gene3D" id="3.30.40.10">
    <property type="entry name" value="Zinc/RING finger domain, C3HC4 (zinc finger)"/>
    <property type="match status" value="2"/>
</dbReference>
<feature type="region of interest" description="Disordered" evidence="5">
    <location>
        <begin position="465"/>
        <end position="522"/>
    </location>
</feature>
<evidence type="ECO:0000313" key="9">
    <source>
        <dbReference type="Ensembl" id="ENSCLMP00005007117.1"/>
    </source>
</evidence>
<evidence type="ECO:0000259" key="8">
    <source>
        <dbReference type="PROSITE" id="PS50966"/>
    </source>
</evidence>
<feature type="domain" description="RING-type" evidence="6">
    <location>
        <begin position="299"/>
        <end position="337"/>
    </location>
</feature>
<evidence type="ECO:0000256" key="4">
    <source>
        <dbReference type="PROSITE-ProRule" id="PRU00228"/>
    </source>
</evidence>
<sequence length="522" mass="57930">MFRKTCCRNTASAAVSLHQDQALNTTLFLLKSFGPTGFLLREEGEVRDVKVCLGDPHTCTCPVFTKEQEPCKHICWVLLRKFRLPREHEYSFQHGLVERQISEVLHGLHQTKEHRTGNNPMAASGTATVLPESDPSQDVCPICQEVLLEKKQPVSHCRFGCGNNVHVSCMKVWAEHQRPSDREESVKCPLCREGFSSWKLLQEQVRNAAKLFTASEREKPNRHLGVLCHGCRLGPVTGKCFKCTVCRHFYLCEDCSRRDTTHSIHLPSRTVSEFDSALNHPCSLRPGSRLMDVGTAVSLCLLDFSLGQRVRTLPCHHKFHAACVDGILRESNSCPLDGYIIYSPSTWRTSERKPFSKLLPSLSRDCATGPDNNLKDLFIPGVALWDRNTKGLLSSGSLHLEVLPGSPVTSNTSHRFQGLCLATEEGTITPLNPASCPTLRLRSSRKTHAKSLREQPQMSLFVGLCRSESDPTGAPPARGVRPKPKRSHGTSAIKGANNGLVPELQDDGGGLDKHTATEEDRH</sequence>
<dbReference type="PANTHER" id="PTHR21540">
    <property type="entry name" value="RING FINGER AND SWIM DOMAIN-CONTAINING PROTEIN 2"/>
    <property type="match status" value="1"/>
</dbReference>